<dbReference type="EMBL" id="JBHTMK010000073">
    <property type="protein sequence ID" value="MFD1373856.1"/>
    <property type="molecule type" value="Genomic_DNA"/>
</dbReference>
<feature type="signal peptide" evidence="2">
    <location>
        <begin position="1"/>
        <end position="26"/>
    </location>
</feature>
<comment type="caution">
    <text evidence="4">The sequence shown here is derived from an EMBL/GenBank/DDBJ whole genome shotgun (WGS) entry which is preliminary data.</text>
</comment>
<dbReference type="RefSeq" id="WP_317787203.1">
    <property type="nucleotide sequence ID" value="NZ_AP028461.1"/>
</dbReference>
<dbReference type="PROSITE" id="PS51257">
    <property type="entry name" value="PROKAR_LIPOPROTEIN"/>
    <property type="match status" value="1"/>
</dbReference>
<name>A0ABW4ASK6_9ACTN</name>
<reference evidence="5" key="1">
    <citation type="journal article" date="2019" name="Int. J. Syst. Evol. Microbiol.">
        <title>The Global Catalogue of Microorganisms (GCM) 10K type strain sequencing project: providing services to taxonomists for standard genome sequencing and annotation.</title>
        <authorList>
            <consortium name="The Broad Institute Genomics Platform"/>
            <consortium name="The Broad Institute Genome Sequencing Center for Infectious Disease"/>
            <person name="Wu L."/>
            <person name="Ma J."/>
        </authorList>
    </citation>
    <scope>NUCLEOTIDE SEQUENCE [LARGE SCALE GENOMIC DNA]</scope>
    <source>
        <strain evidence="5">CCM 7526</strain>
    </source>
</reference>
<evidence type="ECO:0000259" key="3">
    <source>
        <dbReference type="Pfam" id="PF14016"/>
    </source>
</evidence>
<evidence type="ECO:0000313" key="4">
    <source>
        <dbReference type="EMBL" id="MFD1373856.1"/>
    </source>
</evidence>
<proteinExistence type="predicted"/>
<dbReference type="Proteomes" id="UP001597183">
    <property type="component" value="Unassembled WGS sequence"/>
</dbReference>
<feature type="compositionally biased region" description="Low complexity" evidence="1">
    <location>
        <begin position="36"/>
        <end position="50"/>
    </location>
</feature>
<keyword evidence="5" id="KW-1185">Reference proteome</keyword>
<evidence type="ECO:0000256" key="1">
    <source>
        <dbReference type="SAM" id="MobiDB-lite"/>
    </source>
</evidence>
<feature type="domain" description="DUF4232" evidence="3">
    <location>
        <begin position="60"/>
        <end position="192"/>
    </location>
</feature>
<feature type="chain" id="PRO_5046243684" evidence="2">
    <location>
        <begin position="27"/>
        <end position="196"/>
    </location>
</feature>
<sequence length="196" mass="20394">MNIRRNVTPPLLAGALLTALSLTGCAAPGATPETGRSTPARPAPSPSVTRTADPVPRCIDGLEISIGGKDAASGLRAVGLDLRNCGGKPYQIKGYPVVKILDEDRRPLELRVLHGVGEVATLPPWQVEPKQVTIAPGASATALLVWRNLTTDAETVAVGRFVRVAPGDGRAEHLLALHVDAGNTGEVAISPWTGEP</sequence>
<evidence type="ECO:0000256" key="2">
    <source>
        <dbReference type="SAM" id="SignalP"/>
    </source>
</evidence>
<gene>
    <name evidence="4" type="ORF">ACFQ5G_51735</name>
</gene>
<evidence type="ECO:0000313" key="5">
    <source>
        <dbReference type="Proteomes" id="UP001597183"/>
    </source>
</evidence>
<feature type="region of interest" description="Disordered" evidence="1">
    <location>
        <begin position="28"/>
        <end position="54"/>
    </location>
</feature>
<accession>A0ABW4ASK6</accession>
<protein>
    <submittedName>
        <fullName evidence="4">DUF4232 domain-containing protein</fullName>
    </submittedName>
</protein>
<dbReference type="InterPro" id="IPR025326">
    <property type="entry name" value="DUF4232"/>
</dbReference>
<organism evidence="4 5">
    <name type="scientific">Actinoplanes sichuanensis</name>
    <dbReference type="NCBI Taxonomy" id="512349"/>
    <lineage>
        <taxon>Bacteria</taxon>
        <taxon>Bacillati</taxon>
        <taxon>Actinomycetota</taxon>
        <taxon>Actinomycetes</taxon>
        <taxon>Micromonosporales</taxon>
        <taxon>Micromonosporaceae</taxon>
        <taxon>Actinoplanes</taxon>
    </lineage>
</organism>
<dbReference type="Pfam" id="PF14016">
    <property type="entry name" value="DUF4232"/>
    <property type="match status" value="1"/>
</dbReference>
<keyword evidence="2" id="KW-0732">Signal</keyword>